<feature type="region of interest" description="Disordered" evidence="1">
    <location>
        <begin position="24"/>
        <end position="56"/>
    </location>
</feature>
<dbReference type="Proteomes" id="UP000011518">
    <property type="component" value="Unassembled WGS sequence"/>
</dbReference>
<reference evidence="4" key="1">
    <citation type="submission" date="2012-07" db="EMBL/GenBank/DDBJ databases">
        <title>Genome of the Chinese tree shrew, a rising model animal genetically related to primates.</title>
        <authorList>
            <person name="Zhang G."/>
            <person name="Fan Y."/>
            <person name="Yao Y."/>
            <person name="Huang Z."/>
        </authorList>
    </citation>
    <scope>NUCLEOTIDE SEQUENCE [LARGE SCALE GENOMIC DNA]</scope>
</reference>
<evidence type="ECO:0000313" key="3">
    <source>
        <dbReference type="EMBL" id="ELW48094.1"/>
    </source>
</evidence>
<name>L9JCR8_TUPCH</name>
<dbReference type="EMBL" id="KB321073">
    <property type="protein sequence ID" value="ELW48094.1"/>
    <property type="molecule type" value="Genomic_DNA"/>
</dbReference>
<keyword evidence="2" id="KW-0732">Signal</keyword>
<protein>
    <submittedName>
        <fullName evidence="3">Uncharacterized protein</fullName>
    </submittedName>
</protein>
<proteinExistence type="predicted"/>
<evidence type="ECO:0000256" key="2">
    <source>
        <dbReference type="SAM" id="SignalP"/>
    </source>
</evidence>
<reference evidence="4" key="2">
    <citation type="journal article" date="2013" name="Nat. Commun.">
        <title>Genome of the Chinese tree shrew.</title>
        <authorList>
            <person name="Fan Y."/>
            <person name="Huang Z.Y."/>
            <person name="Cao C.C."/>
            <person name="Chen C.S."/>
            <person name="Chen Y.X."/>
            <person name="Fan D.D."/>
            <person name="He J."/>
            <person name="Hou H.L."/>
            <person name="Hu L."/>
            <person name="Hu X.T."/>
            <person name="Jiang X.T."/>
            <person name="Lai R."/>
            <person name="Lang Y.S."/>
            <person name="Liang B."/>
            <person name="Liao S.G."/>
            <person name="Mu D."/>
            <person name="Ma Y.Y."/>
            <person name="Niu Y.Y."/>
            <person name="Sun X.Q."/>
            <person name="Xia J.Q."/>
            <person name="Xiao J."/>
            <person name="Xiong Z.Q."/>
            <person name="Xu L."/>
            <person name="Yang L."/>
            <person name="Zhang Y."/>
            <person name="Zhao W."/>
            <person name="Zhao X.D."/>
            <person name="Zheng Y.T."/>
            <person name="Zhou J.M."/>
            <person name="Zhu Y.B."/>
            <person name="Zhang G.J."/>
            <person name="Wang J."/>
            <person name="Yao Y.G."/>
        </authorList>
    </citation>
    <scope>NUCLEOTIDE SEQUENCE [LARGE SCALE GENOMIC DNA]</scope>
</reference>
<dbReference type="AlphaFoldDB" id="L9JCR8"/>
<sequence length="186" mass="19512">MAAAALAALGAFLSIAGRYENQWEQPRPPAHSVSGVRSSTRPAPLKEPELPRGSSARHWTCLGSAHSIVHSGRRPALQLTIQAPPQHRSSAPFRPEPCPALSWASGATLSRDTSAHPAGYDEDGGEIGAALVSAGVEGPDQSELEHLSSFACVLDAVETLAVVTTVQLKYLLSGKTCAVSSQKEQL</sequence>
<accession>L9JCR8</accession>
<evidence type="ECO:0000313" key="4">
    <source>
        <dbReference type="Proteomes" id="UP000011518"/>
    </source>
</evidence>
<gene>
    <name evidence="3" type="ORF">TREES_T100021014</name>
</gene>
<evidence type="ECO:0000256" key="1">
    <source>
        <dbReference type="SAM" id="MobiDB-lite"/>
    </source>
</evidence>
<keyword evidence="4" id="KW-1185">Reference proteome</keyword>
<feature type="signal peptide" evidence="2">
    <location>
        <begin position="1"/>
        <end position="18"/>
    </location>
</feature>
<feature type="chain" id="PRO_5003999099" evidence="2">
    <location>
        <begin position="19"/>
        <end position="186"/>
    </location>
</feature>
<dbReference type="InParanoid" id="L9JCR8"/>
<organism evidence="3 4">
    <name type="scientific">Tupaia chinensis</name>
    <name type="common">Chinese tree shrew</name>
    <name type="synonym">Tupaia belangeri chinensis</name>
    <dbReference type="NCBI Taxonomy" id="246437"/>
    <lineage>
        <taxon>Eukaryota</taxon>
        <taxon>Metazoa</taxon>
        <taxon>Chordata</taxon>
        <taxon>Craniata</taxon>
        <taxon>Vertebrata</taxon>
        <taxon>Euteleostomi</taxon>
        <taxon>Mammalia</taxon>
        <taxon>Eutheria</taxon>
        <taxon>Euarchontoglires</taxon>
        <taxon>Scandentia</taxon>
        <taxon>Tupaiidae</taxon>
        <taxon>Tupaia</taxon>
    </lineage>
</organism>